<keyword evidence="3" id="KW-1185">Reference proteome</keyword>
<dbReference type="EMBL" id="CP042425">
    <property type="protein sequence ID" value="QEL18099.1"/>
    <property type="molecule type" value="Genomic_DNA"/>
</dbReference>
<feature type="transmembrane region" description="Helical" evidence="1">
    <location>
        <begin position="250"/>
        <end position="269"/>
    </location>
</feature>
<keyword evidence="1" id="KW-0812">Transmembrane</keyword>
<sequence>MASRRQQWWPYLVVFLLAALPAANTLIPTVEHDTWWHLRIGKFIADTGTVPQTDPISRIGQDENVPWRAYSWLYEWAIYQVHAVGGVTGIMWFRTLLAAGSTGAVFAFIFRRSGLTPTGLMVAAGVVVLVMPMAPERPWHVTIAFTTMTLWATIALRDGMPARRAWWLIPLFALWANLHIQYVLGWGVLGLACLFPGQASRRQLSVLLVGTVLATIANPYHVHLFEVIWEYATQAAPRSLVQELSAPDLASRWTVAVASLIVWAVVKWFGRRPVDGFELGLLLAGAFLASRMYRDLWFGALAAAAVIRDAGEESVPRPRTRTIVGIVFAAFLLLRILNSVGLLADTDYAAAHAKKYPVHAAAFLRETRPPGPIFNDFDWGGYLAWELPEYPVSFDGRTNLYGNERMTQSYQTWSVEDGWKTDPDLRVANVVLAQKGRLFETTLREQSDRWRLIFEDDISTVFQRTAP</sequence>
<feature type="transmembrane region" description="Helical" evidence="1">
    <location>
        <begin position="323"/>
        <end position="344"/>
    </location>
</feature>
<dbReference type="AlphaFoldDB" id="A0A5C1AFA5"/>
<name>A0A5C1AFA5_9BACT</name>
<feature type="transmembrane region" description="Helical" evidence="1">
    <location>
        <begin position="139"/>
        <end position="156"/>
    </location>
</feature>
<evidence type="ECO:0000256" key="1">
    <source>
        <dbReference type="SAM" id="Phobius"/>
    </source>
</evidence>
<keyword evidence="1" id="KW-1133">Transmembrane helix</keyword>
<evidence type="ECO:0000313" key="2">
    <source>
        <dbReference type="EMBL" id="QEL18099.1"/>
    </source>
</evidence>
<keyword evidence="1" id="KW-0472">Membrane</keyword>
<reference evidence="3" key="1">
    <citation type="submission" date="2019-08" db="EMBL/GenBank/DDBJ databases">
        <title>Limnoglobus roseus gen. nov., sp. nov., a novel freshwater planctomycete with a giant genome from the family Gemmataceae.</title>
        <authorList>
            <person name="Kulichevskaya I.S."/>
            <person name="Naumoff D.G."/>
            <person name="Miroshnikov K."/>
            <person name="Ivanova A."/>
            <person name="Philippov D.A."/>
            <person name="Hakobyan A."/>
            <person name="Rijpstra I.C."/>
            <person name="Sinninghe Damste J.S."/>
            <person name="Liesack W."/>
            <person name="Dedysh S.N."/>
        </authorList>
    </citation>
    <scope>NUCLEOTIDE SEQUENCE [LARGE SCALE GENOMIC DNA]</scope>
    <source>
        <strain evidence="3">PX52</strain>
    </source>
</reference>
<proteinExistence type="predicted"/>
<dbReference type="KEGG" id="lrs:PX52LOC_05113"/>
<feature type="transmembrane region" description="Helical" evidence="1">
    <location>
        <begin position="168"/>
        <end position="197"/>
    </location>
</feature>
<protein>
    <recommendedName>
        <fullName evidence="4">Glycosyltransferase RgtA/B/C/D-like domain-containing protein</fullName>
    </recommendedName>
</protein>
<dbReference type="RefSeq" id="WP_149112633.1">
    <property type="nucleotide sequence ID" value="NZ_CP042425.1"/>
</dbReference>
<feature type="transmembrane region" description="Helical" evidence="1">
    <location>
        <begin position="115"/>
        <end position="133"/>
    </location>
</feature>
<accession>A0A5C1AFA5</accession>
<evidence type="ECO:0000313" key="3">
    <source>
        <dbReference type="Proteomes" id="UP000324974"/>
    </source>
</evidence>
<feature type="transmembrane region" description="Helical" evidence="1">
    <location>
        <begin position="91"/>
        <end position="110"/>
    </location>
</feature>
<organism evidence="2 3">
    <name type="scientific">Limnoglobus roseus</name>
    <dbReference type="NCBI Taxonomy" id="2598579"/>
    <lineage>
        <taxon>Bacteria</taxon>
        <taxon>Pseudomonadati</taxon>
        <taxon>Planctomycetota</taxon>
        <taxon>Planctomycetia</taxon>
        <taxon>Gemmatales</taxon>
        <taxon>Gemmataceae</taxon>
        <taxon>Limnoglobus</taxon>
    </lineage>
</organism>
<dbReference type="OrthoDB" id="9786218at2"/>
<dbReference type="Proteomes" id="UP000324974">
    <property type="component" value="Chromosome"/>
</dbReference>
<gene>
    <name evidence="2" type="ORF">PX52LOC_05113</name>
</gene>
<evidence type="ECO:0008006" key="4">
    <source>
        <dbReference type="Google" id="ProtNLM"/>
    </source>
</evidence>